<protein>
    <recommendedName>
        <fullName evidence="2">AMP-dependent synthetase/ligase domain-containing protein</fullName>
    </recommendedName>
</protein>
<dbReference type="InterPro" id="IPR042099">
    <property type="entry name" value="ANL_N_sf"/>
</dbReference>
<dbReference type="SUPFAM" id="SSF56801">
    <property type="entry name" value="Acetyl-CoA synthetase-like"/>
    <property type="match status" value="1"/>
</dbReference>
<dbReference type="Pfam" id="PF00501">
    <property type="entry name" value="AMP-binding"/>
    <property type="match status" value="1"/>
</dbReference>
<gene>
    <name evidence="3" type="ORF">SPHINGO391_440385</name>
</gene>
<name>A0A5E7ZAN5_9SPHN</name>
<reference evidence="3 4" key="1">
    <citation type="submission" date="2019-09" db="EMBL/GenBank/DDBJ databases">
        <authorList>
            <person name="Dittami M. S."/>
        </authorList>
    </citation>
    <scope>NUCLEOTIDE SEQUENCE [LARGE SCALE GENOMIC DNA]</scope>
    <source>
        <strain evidence="3">SPHINGO391</strain>
    </source>
</reference>
<dbReference type="PANTHER" id="PTHR43767">
    <property type="entry name" value="LONG-CHAIN-FATTY-ACID--COA LIGASE"/>
    <property type="match status" value="1"/>
</dbReference>
<dbReference type="InterPro" id="IPR050237">
    <property type="entry name" value="ATP-dep_AMP-bd_enzyme"/>
</dbReference>
<dbReference type="InterPro" id="IPR045851">
    <property type="entry name" value="AMP-bd_C_sf"/>
</dbReference>
<organism evidence="3 4">
    <name type="scientific">Sphingomonas aurantiaca</name>
    <dbReference type="NCBI Taxonomy" id="185949"/>
    <lineage>
        <taxon>Bacteria</taxon>
        <taxon>Pseudomonadati</taxon>
        <taxon>Pseudomonadota</taxon>
        <taxon>Alphaproteobacteria</taxon>
        <taxon>Sphingomonadales</taxon>
        <taxon>Sphingomonadaceae</taxon>
        <taxon>Sphingomonas</taxon>
    </lineage>
</organism>
<dbReference type="RefSeq" id="WP_151990941.1">
    <property type="nucleotide sequence ID" value="NZ_LR701528.1"/>
</dbReference>
<dbReference type="InterPro" id="IPR000873">
    <property type="entry name" value="AMP-dep_synth/lig_dom"/>
</dbReference>
<dbReference type="GO" id="GO:0016874">
    <property type="term" value="F:ligase activity"/>
    <property type="evidence" value="ECO:0007669"/>
    <property type="project" value="UniProtKB-KW"/>
</dbReference>
<evidence type="ECO:0000256" key="1">
    <source>
        <dbReference type="ARBA" id="ARBA00022598"/>
    </source>
</evidence>
<accession>A0A5E7ZAN5</accession>
<evidence type="ECO:0000313" key="4">
    <source>
        <dbReference type="Proteomes" id="UP000326857"/>
    </source>
</evidence>
<dbReference type="AlphaFoldDB" id="A0A5E7ZAN5"/>
<dbReference type="EMBL" id="CABVLI010000039">
    <property type="protein sequence ID" value="VVT15830.1"/>
    <property type="molecule type" value="Genomic_DNA"/>
</dbReference>
<dbReference type="Gene3D" id="3.30.300.30">
    <property type="match status" value="1"/>
</dbReference>
<dbReference type="Proteomes" id="UP000326857">
    <property type="component" value="Unassembled WGS sequence"/>
</dbReference>
<evidence type="ECO:0000313" key="3">
    <source>
        <dbReference type="EMBL" id="VVT15830.1"/>
    </source>
</evidence>
<keyword evidence="1" id="KW-0436">Ligase</keyword>
<sequence>MTTALPALSRAAVHRIACAVVASELRRWRTAGAAPTDRDTWPEAMPIGEDGLGLDSIEQLMALGALAEAFGLEDSDLGREPPARVGDWIDWILRGHAAADGRMTVRTSGSTGRPKPCDHAIADLLDEAAFLATQIPGRRRVVALVPAHHLYGIIWTALLPAALGVEVVARTIGTPLDLAAGDLVVAVPDQWRALLRLTRGFPADIVGVSSGGALDDRLAADLLADGLARLLDIYGSSETGGIALRDLPATAYTLLPRWHLLPKAKDWQLGDDRGGRHALPDHIERIGDRGLRPTGRRDGAVQVGGHNVWPGRVAIMLRTLDGVVDAAVRLGDDGRLKAFIVRDDAADPDLLSARIDQAIADQLAGPERPKSMQFGAALPRDALGKLADWD</sequence>
<proteinExistence type="predicted"/>
<evidence type="ECO:0000259" key="2">
    <source>
        <dbReference type="Pfam" id="PF00501"/>
    </source>
</evidence>
<dbReference type="Gene3D" id="3.40.50.12780">
    <property type="entry name" value="N-terminal domain of ligase-like"/>
    <property type="match status" value="1"/>
</dbReference>
<feature type="domain" description="AMP-dependent synthetase/ligase" evidence="2">
    <location>
        <begin position="107"/>
        <end position="245"/>
    </location>
</feature>
<dbReference type="PANTHER" id="PTHR43767:SF8">
    <property type="entry name" value="LONG-CHAIN-FATTY-ACID--COA LIGASE"/>
    <property type="match status" value="1"/>
</dbReference>